<accession>A0A4V6A4Z3</accession>
<proteinExistence type="predicted"/>
<comment type="caution">
    <text evidence="1">The sequence shown here is derived from an EMBL/GenBank/DDBJ whole genome shotgun (WGS) entry which is preliminary data.</text>
</comment>
<name>A0A4V6A4Z3_STECR</name>
<gene>
    <name evidence="1" type="ORF">L596_012762</name>
</gene>
<sequence length="73" mass="8107">MYPCEAPPCTSARQLAPAPALIYHYATILREPLLRDPVRSTAQAVSGLKISLKFQCTGLKAVLRKMKHALERD</sequence>
<evidence type="ECO:0000313" key="1">
    <source>
        <dbReference type="EMBL" id="TKR88535.1"/>
    </source>
</evidence>
<keyword evidence="2" id="KW-1185">Reference proteome</keyword>
<dbReference type="Proteomes" id="UP000298663">
    <property type="component" value="Unassembled WGS sequence"/>
</dbReference>
<dbReference type="EMBL" id="AZBU02000003">
    <property type="protein sequence ID" value="TKR88535.1"/>
    <property type="molecule type" value="Genomic_DNA"/>
</dbReference>
<reference evidence="1 2" key="1">
    <citation type="journal article" date="2015" name="Genome Biol.">
        <title>Comparative genomics of Steinernema reveals deeply conserved gene regulatory networks.</title>
        <authorList>
            <person name="Dillman A.R."/>
            <person name="Macchietto M."/>
            <person name="Porter C.F."/>
            <person name="Rogers A."/>
            <person name="Williams B."/>
            <person name="Antoshechkin I."/>
            <person name="Lee M.M."/>
            <person name="Goodwin Z."/>
            <person name="Lu X."/>
            <person name="Lewis E.E."/>
            <person name="Goodrich-Blair H."/>
            <person name="Stock S.P."/>
            <person name="Adams B.J."/>
            <person name="Sternberg P.W."/>
            <person name="Mortazavi A."/>
        </authorList>
    </citation>
    <scope>NUCLEOTIDE SEQUENCE [LARGE SCALE GENOMIC DNA]</scope>
    <source>
        <strain evidence="1 2">ALL</strain>
    </source>
</reference>
<protein>
    <submittedName>
        <fullName evidence="1">Uncharacterized protein</fullName>
    </submittedName>
</protein>
<dbReference type="AlphaFoldDB" id="A0A4V6A4Z3"/>
<evidence type="ECO:0000313" key="2">
    <source>
        <dbReference type="Proteomes" id="UP000298663"/>
    </source>
</evidence>
<reference evidence="1 2" key="2">
    <citation type="journal article" date="2019" name="G3 (Bethesda)">
        <title>Hybrid Assembly of the Genome of the Entomopathogenic Nematode Steinernema carpocapsae Identifies the X-Chromosome.</title>
        <authorList>
            <person name="Serra L."/>
            <person name="Macchietto M."/>
            <person name="Macias-Munoz A."/>
            <person name="McGill C.J."/>
            <person name="Rodriguez I.M."/>
            <person name="Rodriguez B."/>
            <person name="Murad R."/>
            <person name="Mortazavi A."/>
        </authorList>
    </citation>
    <scope>NUCLEOTIDE SEQUENCE [LARGE SCALE GENOMIC DNA]</scope>
    <source>
        <strain evidence="1 2">ALL</strain>
    </source>
</reference>
<organism evidence="1 2">
    <name type="scientific">Steinernema carpocapsae</name>
    <name type="common">Entomopathogenic nematode</name>
    <dbReference type="NCBI Taxonomy" id="34508"/>
    <lineage>
        <taxon>Eukaryota</taxon>
        <taxon>Metazoa</taxon>
        <taxon>Ecdysozoa</taxon>
        <taxon>Nematoda</taxon>
        <taxon>Chromadorea</taxon>
        <taxon>Rhabditida</taxon>
        <taxon>Tylenchina</taxon>
        <taxon>Panagrolaimomorpha</taxon>
        <taxon>Strongyloidoidea</taxon>
        <taxon>Steinernematidae</taxon>
        <taxon>Steinernema</taxon>
    </lineage>
</organism>